<sequence>MRRKICMLLVILMMTAAIIPLNKAEAASSVRVSLPAFKVRLNGVNIENNYNQYPLIVYNDITYFPMTYYDSRFMGLETAWDSSTGLKIIKTGANWSYQKSKLSTKNGSIHNAQIAPFKVMVNGKIIDNSKEQYPLLLFRNITYFPLTWEFVVEEFGWKYSFDKNNGLVIYSTDSAPSAGQLTLPIVTRDTGDKGAFTMAGDYLYYEGANGIIYQAPVNNPVNAKKVYKLPEAENGFVYSSTSLKTDNGKALLSYHTGGAIMGSDHLIWLKDDGTSEVLDRGYSLMKIYNDYTVRVVQRFPFNEKNLQIRKNNEKEYKNVGNSDYSYGMYIYDIGSGNNRSRGGRPSKDLYLINNDIYVLGYYGYYLEDNNAATTGIYRVNINSNEQVRLCDNEVTSFKIVDSTIYFADQNNFIYKVPLNGGKAELLVDQAVNLYEVLEGKLYYSLKDNNQLYIYGNEGPVNPRGILKVLEVQNGYMVAIFDKVSESQYKLMIFNEDCKVLYKSIENVLLVRIENGKVVFVKDN</sequence>
<organism evidence="3 4">
    <name type="scientific">Sedimentibacter saalensis</name>
    <dbReference type="NCBI Taxonomy" id="130788"/>
    <lineage>
        <taxon>Bacteria</taxon>
        <taxon>Bacillati</taxon>
        <taxon>Bacillota</taxon>
        <taxon>Tissierellia</taxon>
        <taxon>Sedimentibacter</taxon>
    </lineage>
</organism>
<feature type="chain" id="PRO_5022035727" evidence="1">
    <location>
        <begin position="27"/>
        <end position="523"/>
    </location>
</feature>
<dbReference type="Proteomes" id="UP000315343">
    <property type="component" value="Unassembled WGS sequence"/>
</dbReference>
<dbReference type="Pfam" id="PF16472">
    <property type="entry name" value="DUF5050"/>
    <property type="match status" value="1"/>
</dbReference>
<dbReference type="EMBL" id="VLKH01000001">
    <property type="protein sequence ID" value="TWH83437.1"/>
    <property type="molecule type" value="Genomic_DNA"/>
</dbReference>
<gene>
    <name evidence="3" type="ORF">LY60_00044</name>
</gene>
<dbReference type="OrthoDB" id="61520at2"/>
<proteinExistence type="predicted"/>
<feature type="domain" description="Prolow-density lipoprotein receptor-related protein 1-like beta-propeller" evidence="2">
    <location>
        <begin position="355"/>
        <end position="454"/>
    </location>
</feature>
<dbReference type="AlphaFoldDB" id="A0A562JJR4"/>
<feature type="signal peptide" evidence="1">
    <location>
        <begin position="1"/>
        <end position="26"/>
    </location>
</feature>
<evidence type="ECO:0000313" key="4">
    <source>
        <dbReference type="Proteomes" id="UP000315343"/>
    </source>
</evidence>
<comment type="caution">
    <text evidence="3">The sequence shown here is derived from an EMBL/GenBank/DDBJ whole genome shotgun (WGS) entry which is preliminary data.</text>
</comment>
<evidence type="ECO:0000256" key="1">
    <source>
        <dbReference type="SAM" id="SignalP"/>
    </source>
</evidence>
<keyword evidence="4" id="KW-1185">Reference proteome</keyword>
<protein>
    <submittedName>
        <fullName evidence="3">Uncharacterized protein DUF5050</fullName>
    </submittedName>
</protein>
<accession>A0A562JJR4</accession>
<dbReference type="SUPFAM" id="SSF69304">
    <property type="entry name" value="Tricorn protease N-terminal domain"/>
    <property type="match status" value="1"/>
</dbReference>
<dbReference type="RefSeq" id="WP_145078346.1">
    <property type="nucleotide sequence ID" value="NZ_VLKH01000001.1"/>
</dbReference>
<evidence type="ECO:0000259" key="2">
    <source>
        <dbReference type="Pfam" id="PF16472"/>
    </source>
</evidence>
<keyword evidence="1" id="KW-0732">Signal</keyword>
<reference evidence="3 4" key="1">
    <citation type="submission" date="2019-07" db="EMBL/GenBank/DDBJ databases">
        <title>Genomic Encyclopedia of Type Strains, Phase I: the one thousand microbial genomes (KMG-I) project.</title>
        <authorList>
            <person name="Kyrpides N."/>
        </authorList>
    </citation>
    <scope>NUCLEOTIDE SEQUENCE [LARGE SCALE GENOMIC DNA]</scope>
    <source>
        <strain evidence="3 4">DSM 13558</strain>
    </source>
</reference>
<name>A0A562JJR4_9FIRM</name>
<dbReference type="InterPro" id="IPR032485">
    <property type="entry name" value="LRP1-like_beta_prop"/>
</dbReference>
<evidence type="ECO:0000313" key="3">
    <source>
        <dbReference type="EMBL" id="TWH83437.1"/>
    </source>
</evidence>